<name>A0A656HLD0_THINJ</name>
<dbReference type="AlphaFoldDB" id="A0A656HLD0"/>
<dbReference type="Proteomes" id="UP000005317">
    <property type="component" value="Unassembled WGS sequence"/>
</dbReference>
<reference evidence="2" key="1">
    <citation type="journal article" date="2011" name="Stand. Genomic Sci.">
        <title>Genome sequence of the filamentous, gliding Thiothrix nivea neotype strain (JP2(T)).</title>
        <authorList>
            <person name="Lapidus A."/>
            <person name="Nolan M."/>
            <person name="Lucas S."/>
            <person name="Glavina Del Rio T."/>
            <person name="Tice H."/>
            <person name="Cheng J.F."/>
            <person name="Tapia R."/>
            <person name="Han C."/>
            <person name="Goodwin L."/>
            <person name="Pitluck S."/>
            <person name="Liolios K."/>
            <person name="Pagani I."/>
            <person name="Ivanova N."/>
            <person name="Huntemann M."/>
            <person name="Mavromatis K."/>
            <person name="Mikhailova N."/>
            <person name="Pati A."/>
            <person name="Chen A."/>
            <person name="Palaniappan K."/>
            <person name="Land M."/>
            <person name="Brambilla E.M."/>
            <person name="Rohde M."/>
            <person name="Abt B."/>
            <person name="Verbarg S."/>
            <person name="Goker M."/>
            <person name="Bristow J."/>
            <person name="Eisen J.A."/>
            <person name="Markowitz V."/>
            <person name="Hugenholtz P."/>
            <person name="Kyrpides N.C."/>
            <person name="Klenk H.P."/>
            <person name="Woyke T."/>
        </authorList>
    </citation>
    <scope>NUCLEOTIDE SEQUENCE [LARGE SCALE GENOMIC DNA]</scope>
    <source>
        <strain evidence="2">ATCC 35100 / DSM 5205 / JP2</strain>
    </source>
</reference>
<protein>
    <submittedName>
        <fullName evidence="1">Uncharacterized protein</fullName>
    </submittedName>
</protein>
<evidence type="ECO:0000313" key="1">
    <source>
        <dbReference type="EMBL" id="EIJ37052.1"/>
    </source>
</evidence>
<dbReference type="EMBL" id="JH651381">
    <property type="protein sequence ID" value="EIJ37052.1"/>
    <property type="molecule type" value="Genomic_DNA"/>
</dbReference>
<keyword evidence="2" id="KW-1185">Reference proteome</keyword>
<gene>
    <name evidence="1" type="ORF">Thini_0039</name>
</gene>
<evidence type="ECO:0000313" key="2">
    <source>
        <dbReference type="Proteomes" id="UP000005317"/>
    </source>
</evidence>
<proteinExistence type="predicted"/>
<sequence length="89" mass="9163">MSTLILKDLAENVELDAAAMASVRGGLNAVINNSQQANQNVVGGFGPITAFNSPVSAPSTVLTEANPVTRVDLNTFNLVGSAQNFIGAF</sequence>
<accession>A0A656HLD0</accession>
<organism evidence="1 2">
    <name type="scientific">Thiothrix nivea (strain ATCC 35100 / DSM 5205 / JP2)</name>
    <dbReference type="NCBI Taxonomy" id="870187"/>
    <lineage>
        <taxon>Bacteria</taxon>
        <taxon>Pseudomonadati</taxon>
        <taxon>Pseudomonadota</taxon>
        <taxon>Gammaproteobacteria</taxon>
        <taxon>Thiotrichales</taxon>
        <taxon>Thiotrichaceae</taxon>
        <taxon>Thiothrix</taxon>
    </lineage>
</organism>
<dbReference type="RefSeq" id="WP_002706515.1">
    <property type="nucleotide sequence ID" value="NZ_JH651381.1"/>
</dbReference>